<organism evidence="1 2">
    <name type="scientific">Bartonella ancashensis</name>
    <dbReference type="NCBI Taxonomy" id="1318743"/>
    <lineage>
        <taxon>Bacteria</taxon>
        <taxon>Pseudomonadati</taxon>
        <taxon>Pseudomonadota</taxon>
        <taxon>Alphaproteobacteria</taxon>
        <taxon>Hyphomicrobiales</taxon>
        <taxon>Bartonellaceae</taxon>
        <taxon>Bartonella</taxon>
    </lineage>
</organism>
<dbReference type="AlphaFoldDB" id="A0A0M4LHN5"/>
<evidence type="ECO:0000313" key="2">
    <source>
        <dbReference type="Proteomes" id="UP000057213"/>
    </source>
</evidence>
<dbReference type="EMBL" id="CP010401">
    <property type="protein sequence ID" value="ALE03068.1"/>
    <property type="molecule type" value="Genomic_DNA"/>
</dbReference>
<accession>A0A0M4LHN5</accession>
<dbReference type="Proteomes" id="UP000057213">
    <property type="component" value="Chromosome"/>
</dbReference>
<dbReference type="KEGG" id="banc:PU02_0254"/>
<reference evidence="1 2" key="1">
    <citation type="journal article" date="2015" name="Genome Announc.">
        <title>Complete Genome Sequence of Bartonella ancashensis Strain 20.00, Isolated from the Blood of a Patient with Verruga Peruana.</title>
        <authorList>
            <person name="Hang J."/>
            <person name="Mullins K.E."/>
            <person name="Clifford R.J."/>
            <person name="Onmus-Leone F."/>
            <person name="Yang Y."/>
            <person name="Jiang J."/>
            <person name="Leguia M."/>
            <person name="Kasper M.R."/>
            <person name="Maguina C."/>
            <person name="Lesho E.P."/>
            <person name="Jarman R.G."/>
            <person name="Richards A.L."/>
            <person name="Blazes D."/>
        </authorList>
    </citation>
    <scope>NUCLEOTIDE SEQUENCE [LARGE SCALE GENOMIC DNA]</scope>
    <source>
        <strain evidence="1 2">20.00</strain>
    </source>
</reference>
<sequence length="254" mass="29441">MTVSFTTSHKMETNSPSHSLHWINTDHAQLLERMITLIQDEIDDPMADYASQIQDSILAALRLCEQEILFFNEKREITLKTQPGKTWYGAEECPLIEKTMVLEAVLLEKKSAKKVQLFHQNAETLCATYGDDGRYGEDKKCENCTNPLQGIPIFYTFWKQKIGLFPTPHSVETVRLYWVPFYLGKAEGMQNVSPWFIYAFDLIKARAKYELYKNILKDPEYAAVSFNDFQEQLQILRIETSRRNGCEIVRSTGF</sequence>
<dbReference type="PATRIC" id="fig|1318743.3.peg.266"/>
<evidence type="ECO:0000313" key="1">
    <source>
        <dbReference type="EMBL" id="ALE03068.1"/>
    </source>
</evidence>
<proteinExistence type="predicted"/>
<name>A0A0M4LHN5_9HYPH</name>
<keyword evidence="2" id="KW-1185">Reference proteome</keyword>
<dbReference type="RefSeq" id="WP_414947424.1">
    <property type="nucleotide sequence ID" value="NZ_CP010401.1"/>
</dbReference>
<gene>
    <name evidence="1" type="ORF">PU02_0254</name>
</gene>
<dbReference type="STRING" id="1318743.PU02_0254"/>
<protein>
    <submittedName>
        <fullName evidence="1">Phage protein</fullName>
    </submittedName>
</protein>